<evidence type="ECO:0000256" key="12">
    <source>
        <dbReference type="ARBA" id="ARBA00048445"/>
    </source>
</evidence>
<feature type="region of interest" description="Disordered" evidence="14">
    <location>
        <begin position="115"/>
        <end position="136"/>
    </location>
</feature>
<organism evidence="18 19">
    <name type="scientific">Nocardioides anomalus</name>
    <dbReference type="NCBI Taxonomy" id="2712223"/>
    <lineage>
        <taxon>Bacteria</taxon>
        <taxon>Bacillati</taxon>
        <taxon>Actinomycetota</taxon>
        <taxon>Actinomycetes</taxon>
        <taxon>Propionibacteriales</taxon>
        <taxon>Nocardioidaceae</taxon>
        <taxon>Nocardioides</taxon>
    </lineage>
</organism>
<dbReference type="Gene3D" id="1.10.540.10">
    <property type="entry name" value="Acyl-CoA dehydrogenase/oxidase, N-terminal domain"/>
    <property type="match status" value="1"/>
</dbReference>
<evidence type="ECO:0000256" key="9">
    <source>
        <dbReference type="ARBA" id="ARBA00034328"/>
    </source>
</evidence>
<dbReference type="Gene3D" id="2.40.110.10">
    <property type="entry name" value="Butyryl-CoA Dehydrogenase, subunit A, domain 2"/>
    <property type="match status" value="1"/>
</dbReference>
<proteinExistence type="inferred from homology"/>
<dbReference type="Pfam" id="PF02770">
    <property type="entry name" value="Acyl-CoA_dh_M"/>
    <property type="match status" value="1"/>
</dbReference>
<keyword evidence="3" id="KW-0288">FMN</keyword>
<dbReference type="KEGG" id="nano:G5V58_09045"/>
<keyword evidence="6" id="KW-0503">Monooxygenase</keyword>
<reference evidence="18 19" key="1">
    <citation type="submission" date="2020-02" db="EMBL/GenBank/DDBJ databases">
        <title>Full genome sequence of Nocardioides sp. R-3366.</title>
        <authorList>
            <person name="Im W.-T."/>
        </authorList>
    </citation>
    <scope>NUCLEOTIDE SEQUENCE [LARGE SCALE GENOMIC DNA]</scope>
    <source>
        <strain evidence="18 19">R-3366</strain>
    </source>
</reference>
<dbReference type="InterPro" id="IPR037069">
    <property type="entry name" value="AcylCoA_DH/ox_N_sf"/>
</dbReference>
<dbReference type="SUPFAM" id="SSF47203">
    <property type="entry name" value="Acyl-CoA dehydrogenase C-terminal domain-like"/>
    <property type="match status" value="1"/>
</dbReference>
<accession>A0A6G6WKU3</accession>
<dbReference type="SUPFAM" id="SSF56645">
    <property type="entry name" value="Acyl-CoA dehydrogenase NM domain-like"/>
    <property type="match status" value="1"/>
</dbReference>
<evidence type="ECO:0000256" key="6">
    <source>
        <dbReference type="ARBA" id="ARBA00023033"/>
    </source>
</evidence>
<evidence type="ECO:0000256" key="8">
    <source>
        <dbReference type="ARBA" id="ARBA00034317"/>
    </source>
</evidence>
<dbReference type="PIRSF" id="PIRSF016578">
    <property type="entry name" value="HsaA"/>
    <property type="match status" value="1"/>
</dbReference>
<evidence type="ECO:0000256" key="5">
    <source>
        <dbReference type="ARBA" id="ARBA00023002"/>
    </source>
</evidence>
<comment type="subcellular location">
    <subcellularLocation>
        <location evidence="1">Cytoplasm</location>
    </subcellularLocation>
</comment>
<dbReference type="GO" id="GO:0005737">
    <property type="term" value="C:cytoplasm"/>
    <property type="evidence" value="ECO:0007669"/>
    <property type="project" value="UniProtKB-SubCell"/>
</dbReference>
<evidence type="ECO:0000259" key="16">
    <source>
        <dbReference type="Pfam" id="PF02771"/>
    </source>
</evidence>
<dbReference type="Pfam" id="PF02771">
    <property type="entry name" value="Acyl-CoA_dh_N"/>
    <property type="match status" value="1"/>
</dbReference>
<evidence type="ECO:0000256" key="13">
    <source>
        <dbReference type="ARBA" id="ARBA00049456"/>
    </source>
</evidence>
<dbReference type="EC" id="1.14.14.21" evidence="9"/>
<evidence type="ECO:0000256" key="2">
    <source>
        <dbReference type="ARBA" id="ARBA00022630"/>
    </source>
</evidence>
<gene>
    <name evidence="18" type="ORF">G5V58_09045</name>
</gene>
<comment type="pathway">
    <text evidence="7">Sulfur metabolism; dibenzothiophene degradation.</text>
</comment>
<evidence type="ECO:0000259" key="15">
    <source>
        <dbReference type="Pfam" id="PF02770"/>
    </source>
</evidence>
<evidence type="ECO:0000313" key="19">
    <source>
        <dbReference type="Proteomes" id="UP000502996"/>
    </source>
</evidence>
<keyword evidence="5" id="KW-0560">Oxidoreductase</keyword>
<comment type="similarity">
    <text evidence="8">Belongs to the DszC flavin monooxygenase family.</text>
</comment>
<dbReference type="Pfam" id="PF08028">
    <property type="entry name" value="Acyl-CoA_dh_2"/>
    <property type="match status" value="1"/>
</dbReference>
<dbReference type="GO" id="GO:0050660">
    <property type="term" value="F:flavin adenine dinucleotide binding"/>
    <property type="evidence" value="ECO:0007669"/>
    <property type="project" value="InterPro"/>
</dbReference>
<dbReference type="InterPro" id="IPR009100">
    <property type="entry name" value="AcylCoA_DH/oxidase_NM_dom_sf"/>
</dbReference>
<dbReference type="Gene3D" id="1.20.140.10">
    <property type="entry name" value="Butyryl-CoA Dehydrogenase, subunit A, domain 3"/>
    <property type="match status" value="1"/>
</dbReference>
<evidence type="ECO:0000259" key="17">
    <source>
        <dbReference type="Pfam" id="PF08028"/>
    </source>
</evidence>
<dbReference type="EMBL" id="CP049257">
    <property type="protein sequence ID" value="QIG45854.1"/>
    <property type="molecule type" value="Genomic_DNA"/>
</dbReference>
<evidence type="ECO:0000256" key="11">
    <source>
        <dbReference type="ARBA" id="ARBA00047859"/>
    </source>
</evidence>
<dbReference type="GO" id="GO:0006552">
    <property type="term" value="P:L-leucine catabolic process"/>
    <property type="evidence" value="ECO:0007669"/>
    <property type="project" value="TreeGrafter"/>
</dbReference>
<name>A0A6G6WKU3_9ACTN</name>
<keyword evidence="4" id="KW-0547">Nucleotide-binding</keyword>
<keyword evidence="2" id="KW-0285">Flavoprotein</keyword>
<dbReference type="GO" id="GO:0004497">
    <property type="term" value="F:monooxygenase activity"/>
    <property type="evidence" value="ECO:0007669"/>
    <property type="project" value="UniProtKB-KW"/>
</dbReference>
<protein>
    <recommendedName>
        <fullName evidence="10">Dibenzothiophene monooxygenase</fullName>
        <ecNumber evidence="9">1.14.14.21</ecNumber>
    </recommendedName>
</protein>
<dbReference type="Proteomes" id="UP000502996">
    <property type="component" value="Chromosome"/>
</dbReference>
<dbReference type="InterPro" id="IPR036250">
    <property type="entry name" value="AcylCo_DH-like_C"/>
</dbReference>
<dbReference type="GO" id="GO:0008470">
    <property type="term" value="F:3-methylbutanoyl-CoA dehydrogenase activity"/>
    <property type="evidence" value="ECO:0007669"/>
    <property type="project" value="TreeGrafter"/>
</dbReference>
<evidence type="ECO:0000313" key="18">
    <source>
        <dbReference type="EMBL" id="QIG45854.1"/>
    </source>
</evidence>
<evidence type="ECO:0000256" key="4">
    <source>
        <dbReference type="ARBA" id="ARBA00022741"/>
    </source>
</evidence>
<dbReference type="AlphaFoldDB" id="A0A6G6WKU3"/>
<sequence>MTTARTFLDDLTQVVEGVRAGAVRRDRERQYAVAEIDQLRELGFWSLTVPVEHGGLGLDQETLVQAVLLVAAADGSLGQIPQNHFMTVERIRLTAAPGQREHWLRVLGAGAVLGNASAEPGERPPGESASALHGGPGSWRLTGRKVYSTGALLADHIAVQVRDPSGAQRTVLVPRDADGVVVHDDWQSMGQRTTASGVSEYHEVAIDDIAVLDHPGDPVATYRVSALGQLVHAAIDAGLAEGAVGEALALARTVHGGRGSGAREFGDDVLGVALLGELRVTALSARRLVESAARRLAALEQDSSLEEVADVFYEVAAAKLASTRAALTATAGLFEVGGSSSTRPELGLDRYWRDARTHTLHDAARWKPFAIGRWLIAGDVADPWSIAHPFRPLGELEQQVDHAGPASDRSAS</sequence>
<feature type="domain" description="Acyl-CoA oxidase/dehydrogenase middle" evidence="15">
    <location>
        <begin position="132"/>
        <end position="197"/>
    </location>
</feature>
<dbReference type="PANTHER" id="PTHR43884:SF12">
    <property type="entry name" value="ISOVALERYL-COA DEHYDROGENASE, MITOCHONDRIAL-RELATED"/>
    <property type="match status" value="1"/>
</dbReference>
<evidence type="ECO:0000256" key="1">
    <source>
        <dbReference type="ARBA" id="ARBA00004496"/>
    </source>
</evidence>
<dbReference type="InterPro" id="IPR013786">
    <property type="entry name" value="AcylCoA_DH/ox_N"/>
</dbReference>
<dbReference type="InterPro" id="IPR013107">
    <property type="entry name" value="Acyl-CoA_DH_C"/>
</dbReference>
<evidence type="ECO:0000256" key="10">
    <source>
        <dbReference type="ARBA" id="ARBA00034345"/>
    </source>
</evidence>
<evidence type="ECO:0000256" key="7">
    <source>
        <dbReference type="ARBA" id="ARBA00034307"/>
    </source>
</evidence>
<dbReference type="PANTHER" id="PTHR43884">
    <property type="entry name" value="ACYL-COA DEHYDROGENASE"/>
    <property type="match status" value="1"/>
</dbReference>
<comment type="catalytic activity">
    <reaction evidence="11">
        <text>dibenzothiophene + FMNH2 + O2 = dibenzothiophene 5-oxide + FMN + H2O + H(+)</text>
        <dbReference type="Rhea" id="RHEA:49076"/>
        <dbReference type="ChEBI" id="CHEBI:15377"/>
        <dbReference type="ChEBI" id="CHEBI:15378"/>
        <dbReference type="ChEBI" id="CHEBI:15379"/>
        <dbReference type="ChEBI" id="CHEBI:23681"/>
        <dbReference type="ChEBI" id="CHEBI:23683"/>
        <dbReference type="ChEBI" id="CHEBI:57618"/>
        <dbReference type="ChEBI" id="CHEBI:58210"/>
    </reaction>
</comment>
<dbReference type="InterPro" id="IPR046373">
    <property type="entry name" value="Acyl-CoA_Oxase/DH_mid-dom_sf"/>
</dbReference>
<keyword evidence="19" id="KW-1185">Reference proteome</keyword>
<comment type="catalytic activity">
    <reaction evidence="12">
        <text>dibenzothiophene 5-oxide + FMNH2 + O2 = dibenzothiophene 5,5-dioxide + FMN + H2O + H(+)</text>
        <dbReference type="Rhea" id="RHEA:49080"/>
        <dbReference type="ChEBI" id="CHEBI:15377"/>
        <dbReference type="ChEBI" id="CHEBI:15378"/>
        <dbReference type="ChEBI" id="CHEBI:15379"/>
        <dbReference type="ChEBI" id="CHEBI:23683"/>
        <dbReference type="ChEBI" id="CHEBI:57618"/>
        <dbReference type="ChEBI" id="CHEBI:58210"/>
        <dbReference type="ChEBI" id="CHEBI:90356"/>
    </reaction>
</comment>
<evidence type="ECO:0000256" key="14">
    <source>
        <dbReference type="SAM" id="MobiDB-lite"/>
    </source>
</evidence>
<feature type="domain" description="Acyl-CoA dehydrogenase C-terminal" evidence="17">
    <location>
        <begin position="230"/>
        <end position="364"/>
    </location>
</feature>
<feature type="domain" description="Acyl-CoA dehydrogenase/oxidase N-terminal" evidence="16">
    <location>
        <begin position="18"/>
        <end position="110"/>
    </location>
</feature>
<dbReference type="InterPro" id="IPR006091">
    <property type="entry name" value="Acyl-CoA_Oxase/DH_mid-dom"/>
</dbReference>
<comment type="catalytic activity">
    <reaction evidence="13">
        <text>dibenzothiophene + 2 FMNH2 + 2 O2 = dibenzothiophene 5,5-dioxide + 2 FMN + 2 H2O + 2 H(+)</text>
        <dbReference type="Rhea" id="RHEA:49072"/>
        <dbReference type="ChEBI" id="CHEBI:15377"/>
        <dbReference type="ChEBI" id="CHEBI:15378"/>
        <dbReference type="ChEBI" id="CHEBI:15379"/>
        <dbReference type="ChEBI" id="CHEBI:23681"/>
        <dbReference type="ChEBI" id="CHEBI:57618"/>
        <dbReference type="ChEBI" id="CHEBI:58210"/>
        <dbReference type="ChEBI" id="CHEBI:90356"/>
        <dbReference type="EC" id="1.14.14.21"/>
    </reaction>
</comment>
<evidence type="ECO:0000256" key="3">
    <source>
        <dbReference type="ARBA" id="ARBA00022643"/>
    </source>
</evidence>